<comment type="caution">
    <text evidence="1">The sequence shown here is derived from an EMBL/GenBank/DDBJ whole genome shotgun (WGS) entry which is preliminary data.</text>
</comment>
<protein>
    <submittedName>
        <fullName evidence="1">Uncharacterized protein</fullName>
    </submittedName>
</protein>
<reference evidence="1 2" key="1">
    <citation type="journal article" date="2020" name="Cell">
        <title>Large-Scale Comparative Analyses of Tick Genomes Elucidate Their Genetic Diversity and Vector Capacities.</title>
        <authorList>
            <consortium name="Tick Genome and Microbiome Consortium (TIGMIC)"/>
            <person name="Jia N."/>
            <person name="Wang J."/>
            <person name="Shi W."/>
            <person name="Du L."/>
            <person name="Sun Y."/>
            <person name="Zhan W."/>
            <person name="Jiang J.F."/>
            <person name="Wang Q."/>
            <person name="Zhang B."/>
            <person name="Ji P."/>
            <person name="Bell-Sakyi L."/>
            <person name="Cui X.M."/>
            <person name="Yuan T.T."/>
            <person name="Jiang B.G."/>
            <person name="Yang W.F."/>
            <person name="Lam T.T."/>
            <person name="Chang Q.C."/>
            <person name="Ding S.J."/>
            <person name="Wang X.J."/>
            <person name="Zhu J.G."/>
            <person name="Ruan X.D."/>
            <person name="Zhao L."/>
            <person name="Wei J.T."/>
            <person name="Ye R.Z."/>
            <person name="Que T.C."/>
            <person name="Du C.H."/>
            <person name="Zhou Y.H."/>
            <person name="Cheng J.X."/>
            <person name="Dai P.F."/>
            <person name="Guo W.B."/>
            <person name="Han X.H."/>
            <person name="Huang E.J."/>
            <person name="Li L.F."/>
            <person name="Wei W."/>
            <person name="Gao Y.C."/>
            <person name="Liu J.Z."/>
            <person name="Shao H.Z."/>
            <person name="Wang X."/>
            <person name="Wang C.C."/>
            <person name="Yang T.C."/>
            <person name="Huo Q.B."/>
            <person name="Li W."/>
            <person name="Chen H.Y."/>
            <person name="Chen S.E."/>
            <person name="Zhou L.G."/>
            <person name="Ni X.B."/>
            <person name="Tian J.H."/>
            <person name="Sheng Y."/>
            <person name="Liu T."/>
            <person name="Pan Y.S."/>
            <person name="Xia L.Y."/>
            <person name="Li J."/>
            <person name="Zhao F."/>
            <person name="Cao W.C."/>
        </authorList>
    </citation>
    <scope>NUCLEOTIDE SEQUENCE [LARGE SCALE GENOMIC DNA]</scope>
    <source>
        <strain evidence="1">Iper-2018</strain>
    </source>
</reference>
<evidence type="ECO:0000313" key="1">
    <source>
        <dbReference type="EMBL" id="KAG0430729.1"/>
    </source>
</evidence>
<accession>A0AC60Q9S5</accession>
<dbReference type="EMBL" id="JABSTQ010009295">
    <property type="protein sequence ID" value="KAG0430729.1"/>
    <property type="molecule type" value="Genomic_DNA"/>
</dbReference>
<proteinExistence type="predicted"/>
<name>A0AC60Q9S5_IXOPE</name>
<organism evidence="1 2">
    <name type="scientific">Ixodes persulcatus</name>
    <name type="common">Taiga tick</name>
    <dbReference type="NCBI Taxonomy" id="34615"/>
    <lineage>
        <taxon>Eukaryota</taxon>
        <taxon>Metazoa</taxon>
        <taxon>Ecdysozoa</taxon>
        <taxon>Arthropoda</taxon>
        <taxon>Chelicerata</taxon>
        <taxon>Arachnida</taxon>
        <taxon>Acari</taxon>
        <taxon>Parasitiformes</taxon>
        <taxon>Ixodida</taxon>
        <taxon>Ixodoidea</taxon>
        <taxon>Ixodidae</taxon>
        <taxon>Ixodinae</taxon>
        <taxon>Ixodes</taxon>
    </lineage>
</organism>
<feature type="non-terminal residue" evidence="1">
    <location>
        <position position="1"/>
    </location>
</feature>
<gene>
    <name evidence="1" type="ORF">HPB47_022430</name>
</gene>
<dbReference type="Proteomes" id="UP000805193">
    <property type="component" value="Unassembled WGS sequence"/>
</dbReference>
<evidence type="ECO:0000313" key="2">
    <source>
        <dbReference type="Proteomes" id="UP000805193"/>
    </source>
</evidence>
<sequence>KMLFPVLICAIIAGVLSTSVEDINDYVDIVLSELARQILKPYRPTDSFNKTVMGRPEIWAYFGDIAITGYEHLQRDDDCKFLEEPTVTRIVIHCNLTAKELKVDISGSLKHSTYPPRGIRASGLFPNSKIAMTIAAEPWKEINVTAKLKLSVPEINVVNLGEEAKYNSIRLGYRHEIINIMKNSQYDLAKELKKAADTEVIPF</sequence>
<keyword evidence="2" id="KW-1185">Reference proteome</keyword>